<evidence type="ECO:0000259" key="3">
    <source>
        <dbReference type="PROSITE" id="PS50157"/>
    </source>
</evidence>
<feature type="region of interest" description="Disordered" evidence="2">
    <location>
        <begin position="123"/>
        <end position="174"/>
    </location>
</feature>
<feature type="region of interest" description="Disordered" evidence="2">
    <location>
        <begin position="269"/>
        <end position="371"/>
    </location>
</feature>
<feature type="compositionally biased region" description="Low complexity" evidence="2">
    <location>
        <begin position="387"/>
        <end position="405"/>
    </location>
</feature>
<dbReference type="AlphaFoldDB" id="A0A8S3QPU0"/>
<keyword evidence="1" id="KW-0863">Zinc-finger</keyword>
<dbReference type="GO" id="GO:0008270">
    <property type="term" value="F:zinc ion binding"/>
    <property type="evidence" value="ECO:0007669"/>
    <property type="project" value="UniProtKB-KW"/>
</dbReference>
<dbReference type="InterPro" id="IPR036236">
    <property type="entry name" value="Znf_C2H2_sf"/>
</dbReference>
<dbReference type="PROSITE" id="PS50157">
    <property type="entry name" value="ZINC_FINGER_C2H2_2"/>
    <property type="match status" value="1"/>
</dbReference>
<feature type="region of interest" description="Disordered" evidence="2">
    <location>
        <begin position="387"/>
        <end position="487"/>
    </location>
</feature>
<keyword evidence="1" id="KW-0862">Zinc</keyword>
<feature type="domain" description="C2H2-type" evidence="3">
    <location>
        <begin position="206"/>
        <end position="233"/>
    </location>
</feature>
<feature type="compositionally biased region" description="Basic and acidic residues" evidence="2">
    <location>
        <begin position="19"/>
        <end position="40"/>
    </location>
</feature>
<feature type="compositionally biased region" description="Basic and acidic residues" evidence="2">
    <location>
        <begin position="151"/>
        <end position="160"/>
    </location>
</feature>
<dbReference type="InterPro" id="IPR013087">
    <property type="entry name" value="Znf_C2H2_type"/>
</dbReference>
<feature type="region of interest" description="Disordered" evidence="2">
    <location>
        <begin position="1"/>
        <end position="74"/>
    </location>
</feature>
<feature type="compositionally biased region" description="Polar residues" evidence="2">
    <location>
        <begin position="41"/>
        <end position="53"/>
    </location>
</feature>
<protein>
    <recommendedName>
        <fullName evidence="3">C2H2-type domain-containing protein</fullName>
    </recommendedName>
</protein>
<evidence type="ECO:0000313" key="4">
    <source>
        <dbReference type="EMBL" id="CAG2196887.1"/>
    </source>
</evidence>
<evidence type="ECO:0000256" key="2">
    <source>
        <dbReference type="SAM" id="MobiDB-lite"/>
    </source>
</evidence>
<dbReference type="PROSITE" id="PS00028">
    <property type="entry name" value="ZINC_FINGER_C2H2_1"/>
    <property type="match status" value="1"/>
</dbReference>
<sequence>MPENKMEIKSETSVDCDELEHNDLQRDHNSIKVERNHDLSENVSEYQTESSIIGGNVVADDEQETRSTDTKEHPSFTNEIEDIKNKESNFTMETKEINCFTPSIETAKTNTLIDDRCNIKPNVQKPSSGYVAKKSRMLEHKKMASHSKAPNKGETKDRKTNGIAKDSSQDTEATGQAVSDSKCSMCYKSIQCKHTTTDSKDSSKKFQCDVCGNWFKHTYTLRKHKCNHEGEYSCSVCNKRKCTQNMSLSAQNRKVVWEEHKDSLRRIQSRVSDGHTPPNRYSPQRGTPPGRYNRSPQEGGRRSHSPYGKYRKPTSPAYLNRIETPHERDKVRNKGNLRGSKYGVVPPVHRRSHQTPDYDSWGEDTDDDSGEEQQYVMPQQYPYPAYGYPAYQHPQGHHGPPQGHHAPPPQVVWGAPFQIYYPPPPQHGYKSKKARDKRAKRAQETQPNVHHSQPHGGRQSRYQKSPRVNHSLPVYNGYGQEPHHTRRRDEVFDTDRNDVLKKYKYIETQPSPYTPENIDDMVAKRYKDEPELLSLFYYNDHPLFAEGFVNWFINDCLEEIIPDLLIETLNDLNKLLRNHPYYDKAQIICNQILEEVLPDVTHEAVRQAMSELVGDYMGFSQQRPTADRINELVAGAAPVGQEDVSESFNTVLDDLIQDHIEEIQQELINDVITDAVIEQIIEEDIIVQEVDEEAPEIAEEVLSQYDSKIERRELKEVAKQAGDKLQESILLDYILSMVASQGRVWSQSDHANKYLDDLLLDLKLHEKVTTDVAVDLLLQQLTSSLDEDLADVDENIEMLKIHSYKVRSRCYVLVHIIHRSFNAAHSYQPYRRCTQT</sequence>
<gene>
    <name evidence="4" type="ORF">MEDL_11741</name>
</gene>
<feature type="compositionally biased region" description="Acidic residues" evidence="2">
    <location>
        <begin position="360"/>
        <end position="371"/>
    </location>
</feature>
<feature type="compositionally biased region" description="Basic and acidic residues" evidence="2">
    <location>
        <begin position="1"/>
        <end position="12"/>
    </location>
</feature>
<proteinExistence type="predicted"/>
<dbReference type="EMBL" id="CAJPWZ010000580">
    <property type="protein sequence ID" value="CAG2196887.1"/>
    <property type="molecule type" value="Genomic_DNA"/>
</dbReference>
<name>A0A8S3QPU0_MYTED</name>
<reference evidence="4" key="1">
    <citation type="submission" date="2021-03" db="EMBL/GenBank/DDBJ databases">
        <authorList>
            <person name="Bekaert M."/>
        </authorList>
    </citation>
    <scope>NUCLEOTIDE SEQUENCE</scope>
</reference>
<keyword evidence="5" id="KW-1185">Reference proteome</keyword>
<dbReference type="Gene3D" id="3.30.160.60">
    <property type="entry name" value="Classic Zinc Finger"/>
    <property type="match status" value="1"/>
</dbReference>
<feature type="compositionally biased region" description="Basic residues" evidence="2">
    <location>
        <begin position="429"/>
        <end position="440"/>
    </location>
</feature>
<dbReference type="Proteomes" id="UP000683360">
    <property type="component" value="Unassembled WGS sequence"/>
</dbReference>
<feature type="compositionally biased region" description="Basic and acidic residues" evidence="2">
    <location>
        <begin position="323"/>
        <end position="332"/>
    </location>
</feature>
<comment type="caution">
    <text evidence="4">The sequence shown here is derived from an EMBL/GenBank/DDBJ whole genome shotgun (WGS) entry which is preliminary data.</text>
</comment>
<feature type="compositionally biased region" description="Basic and acidic residues" evidence="2">
    <location>
        <begin position="64"/>
        <end position="74"/>
    </location>
</feature>
<evidence type="ECO:0000313" key="5">
    <source>
        <dbReference type="Proteomes" id="UP000683360"/>
    </source>
</evidence>
<accession>A0A8S3QPU0</accession>
<evidence type="ECO:0000256" key="1">
    <source>
        <dbReference type="PROSITE-ProRule" id="PRU00042"/>
    </source>
</evidence>
<keyword evidence="1" id="KW-0479">Metal-binding</keyword>
<dbReference type="OrthoDB" id="10016177at2759"/>
<dbReference type="SUPFAM" id="SSF57667">
    <property type="entry name" value="beta-beta-alpha zinc fingers"/>
    <property type="match status" value="1"/>
</dbReference>
<organism evidence="4 5">
    <name type="scientific">Mytilus edulis</name>
    <name type="common">Blue mussel</name>
    <dbReference type="NCBI Taxonomy" id="6550"/>
    <lineage>
        <taxon>Eukaryota</taxon>
        <taxon>Metazoa</taxon>
        <taxon>Spiralia</taxon>
        <taxon>Lophotrochozoa</taxon>
        <taxon>Mollusca</taxon>
        <taxon>Bivalvia</taxon>
        <taxon>Autobranchia</taxon>
        <taxon>Pteriomorphia</taxon>
        <taxon>Mytilida</taxon>
        <taxon>Mytiloidea</taxon>
        <taxon>Mytilidae</taxon>
        <taxon>Mytilinae</taxon>
        <taxon>Mytilus</taxon>
    </lineage>
</organism>